<evidence type="ECO:0000313" key="2">
    <source>
        <dbReference type="Proteomes" id="UP000597877"/>
    </source>
</evidence>
<dbReference type="RefSeq" id="WP_021952691.1">
    <property type="nucleotide sequence ID" value="NZ_JACOOZ010000001.1"/>
</dbReference>
<protein>
    <submittedName>
        <fullName evidence="1">Uncharacterized protein</fullName>
    </submittedName>
</protein>
<evidence type="ECO:0000313" key="1">
    <source>
        <dbReference type="EMBL" id="MBC5666818.1"/>
    </source>
</evidence>
<organism evidence="1 2">
    <name type="scientific">Eubacterium segne</name>
    <dbReference type="NCBI Taxonomy" id="2763045"/>
    <lineage>
        <taxon>Bacteria</taxon>
        <taxon>Bacillati</taxon>
        <taxon>Bacillota</taxon>
        <taxon>Clostridia</taxon>
        <taxon>Eubacteriales</taxon>
        <taxon>Eubacteriaceae</taxon>
        <taxon>Eubacterium</taxon>
    </lineage>
</organism>
<comment type="caution">
    <text evidence="1">The sequence shown here is derived from an EMBL/GenBank/DDBJ whole genome shotgun (WGS) entry which is preliminary data.</text>
</comment>
<dbReference type="EMBL" id="JACOOZ010000001">
    <property type="protein sequence ID" value="MBC5666818.1"/>
    <property type="molecule type" value="Genomic_DNA"/>
</dbReference>
<gene>
    <name evidence="1" type="ORF">H8S00_02265</name>
</gene>
<dbReference type="InterPro" id="IPR036754">
    <property type="entry name" value="YbaK/aa-tRNA-synt-asso_dom_sf"/>
</dbReference>
<name>A0ABR7EZN9_9FIRM</name>
<dbReference type="Gene3D" id="3.90.960.10">
    <property type="entry name" value="YbaK/aminoacyl-tRNA synthetase-associated domain"/>
    <property type="match status" value="1"/>
</dbReference>
<keyword evidence="2" id="KW-1185">Reference proteome</keyword>
<reference evidence="1 2" key="1">
    <citation type="submission" date="2020-08" db="EMBL/GenBank/DDBJ databases">
        <title>Genome public.</title>
        <authorList>
            <person name="Liu C."/>
            <person name="Sun Q."/>
        </authorList>
    </citation>
    <scope>NUCLEOTIDE SEQUENCE [LARGE SCALE GENOMIC DNA]</scope>
    <source>
        <strain evidence="1 2">BX4</strain>
    </source>
</reference>
<sequence length="57" mass="6609">MIKVKVFIEECFFEYPGIVGVHPKDNTATIWIKTNDLVEIIKEHGNEVFVMEKENGK</sequence>
<accession>A0ABR7EZN9</accession>
<dbReference type="Proteomes" id="UP000597877">
    <property type="component" value="Unassembled WGS sequence"/>
</dbReference>
<proteinExistence type="predicted"/>